<comment type="caution">
    <text evidence="2">The sequence shown here is derived from an EMBL/GenBank/DDBJ whole genome shotgun (WGS) entry which is preliminary data.</text>
</comment>
<dbReference type="Pfam" id="PF08241">
    <property type="entry name" value="Methyltransf_11"/>
    <property type="match status" value="1"/>
</dbReference>
<organism evidence="2 3">
    <name type="scientific">Asanoa siamensis</name>
    <dbReference type="NCBI Taxonomy" id="926357"/>
    <lineage>
        <taxon>Bacteria</taxon>
        <taxon>Bacillati</taxon>
        <taxon>Actinomycetota</taxon>
        <taxon>Actinomycetes</taxon>
        <taxon>Micromonosporales</taxon>
        <taxon>Micromonosporaceae</taxon>
        <taxon>Asanoa</taxon>
    </lineage>
</organism>
<gene>
    <name evidence="2" type="ORF">Asi02nite_71060</name>
</gene>
<dbReference type="Proteomes" id="UP000604117">
    <property type="component" value="Unassembled WGS sequence"/>
</dbReference>
<dbReference type="CDD" id="cd02440">
    <property type="entry name" value="AdoMet_MTases"/>
    <property type="match status" value="1"/>
</dbReference>
<sequence length="262" mass="27488">MSYSLSAEAAEYYEATMVPALFADWAPRAVAAASVGPGRRVLDIACGTGVVARAAADRGAAVVGIDRNEAMLAVARRLRPELRWVSGDAARLPFVDDAFDAAVSQAALMFFPDRVAALREMGRVAAGRVVVQVPGRLAESPGYLALTDVVARHAGPAVRDLFDLYFAVGEPALLTRLFDEAGLRVERFDTWLGATRSASLDTFLGAELLPFVGSVPPDVRARILADCPAALAPFLDAAGAVAAPIEVHLVSLIPPGPGTLLP</sequence>
<dbReference type="InterPro" id="IPR029063">
    <property type="entry name" value="SAM-dependent_MTases_sf"/>
</dbReference>
<reference evidence="2 3" key="1">
    <citation type="submission" date="2021-01" db="EMBL/GenBank/DDBJ databases">
        <title>Whole genome shotgun sequence of Asanoa siamensis NBRC 107932.</title>
        <authorList>
            <person name="Komaki H."/>
            <person name="Tamura T."/>
        </authorList>
    </citation>
    <scope>NUCLEOTIDE SEQUENCE [LARGE SCALE GENOMIC DNA]</scope>
    <source>
        <strain evidence="2 3">NBRC 107932</strain>
    </source>
</reference>
<dbReference type="SUPFAM" id="SSF53335">
    <property type="entry name" value="S-adenosyl-L-methionine-dependent methyltransferases"/>
    <property type="match status" value="1"/>
</dbReference>
<feature type="domain" description="Methyltransferase type 11" evidence="1">
    <location>
        <begin position="42"/>
        <end position="125"/>
    </location>
</feature>
<accession>A0ABQ4D2T3</accession>
<evidence type="ECO:0000259" key="1">
    <source>
        <dbReference type="Pfam" id="PF08241"/>
    </source>
</evidence>
<dbReference type="EMBL" id="BONE01000095">
    <property type="protein sequence ID" value="GIF77588.1"/>
    <property type="molecule type" value="Genomic_DNA"/>
</dbReference>
<dbReference type="PANTHER" id="PTHR43591">
    <property type="entry name" value="METHYLTRANSFERASE"/>
    <property type="match status" value="1"/>
</dbReference>
<evidence type="ECO:0000313" key="3">
    <source>
        <dbReference type="Proteomes" id="UP000604117"/>
    </source>
</evidence>
<proteinExistence type="predicted"/>
<evidence type="ECO:0000313" key="2">
    <source>
        <dbReference type="EMBL" id="GIF77588.1"/>
    </source>
</evidence>
<name>A0ABQ4D2T3_9ACTN</name>
<keyword evidence="3" id="KW-1185">Reference proteome</keyword>
<dbReference type="RefSeq" id="WP_203718441.1">
    <property type="nucleotide sequence ID" value="NZ_BONE01000095.1"/>
</dbReference>
<dbReference type="InterPro" id="IPR013216">
    <property type="entry name" value="Methyltransf_11"/>
</dbReference>
<dbReference type="Gene3D" id="3.40.50.150">
    <property type="entry name" value="Vaccinia Virus protein VP39"/>
    <property type="match status" value="1"/>
</dbReference>
<dbReference type="PANTHER" id="PTHR43591:SF24">
    <property type="entry name" value="2-METHOXY-6-POLYPRENYL-1,4-BENZOQUINOL METHYLASE, MITOCHONDRIAL"/>
    <property type="match status" value="1"/>
</dbReference>
<protein>
    <recommendedName>
        <fullName evidence="1">Methyltransferase type 11 domain-containing protein</fullName>
    </recommendedName>
</protein>